<dbReference type="RefSeq" id="WP_345677588.1">
    <property type="nucleotide sequence ID" value="NZ_BAABHS010000016.1"/>
</dbReference>
<proteinExistence type="predicted"/>
<sequence length="159" mass="16554">MTSTPTTPGVPDLPATVPAAAPAAAPLTAEAPARPREFFEYALIRLIPRVDRGECINAGVVLYSQAFDFLGARTHLDVARLGVLDPAADTVQTRAALAAWELVCAGAPGAGPAGTEPLGRRFRWLTAPRSAVVQPGPVHGGLTANPAAELDRLFDLLVL</sequence>
<protein>
    <submittedName>
        <fullName evidence="1">DUF3037 domain-containing protein</fullName>
    </submittedName>
</protein>
<dbReference type="EMBL" id="BAABHS010000016">
    <property type="protein sequence ID" value="GAA4974794.1"/>
    <property type="molecule type" value="Genomic_DNA"/>
</dbReference>
<accession>A0ABP9HNK5</accession>
<organism evidence="1 2">
    <name type="scientific">Yinghuangia aomiensis</name>
    <dbReference type="NCBI Taxonomy" id="676205"/>
    <lineage>
        <taxon>Bacteria</taxon>
        <taxon>Bacillati</taxon>
        <taxon>Actinomycetota</taxon>
        <taxon>Actinomycetes</taxon>
        <taxon>Kitasatosporales</taxon>
        <taxon>Streptomycetaceae</taxon>
        <taxon>Yinghuangia</taxon>
    </lineage>
</organism>
<dbReference type="Proteomes" id="UP001500466">
    <property type="component" value="Unassembled WGS sequence"/>
</dbReference>
<reference evidence="2" key="1">
    <citation type="journal article" date="2019" name="Int. J. Syst. Evol. Microbiol.">
        <title>The Global Catalogue of Microorganisms (GCM) 10K type strain sequencing project: providing services to taxonomists for standard genome sequencing and annotation.</title>
        <authorList>
            <consortium name="The Broad Institute Genomics Platform"/>
            <consortium name="The Broad Institute Genome Sequencing Center for Infectious Disease"/>
            <person name="Wu L."/>
            <person name="Ma J."/>
        </authorList>
    </citation>
    <scope>NUCLEOTIDE SEQUENCE [LARGE SCALE GENOMIC DNA]</scope>
    <source>
        <strain evidence="2">JCM 17986</strain>
    </source>
</reference>
<keyword evidence="2" id="KW-1185">Reference proteome</keyword>
<gene>
    <name evidence="1" type="ORF">GCM10023205_46940</name>
</gene>
<comment type="caution">
    <text evidence="1">The sequence shown here is derived from an EMBL/GenBank/DDBJ whole genome shotgun (WGS) entry which is preliminary data.</text>
</comment>
<evidence type="ECO:0000313" key="1">
    <source>
        <dbReference type="EMBL" id="GAA4974794.1"/>
    </source>
</evidence>
<evidence type="ECO:0000313" key="2">
    <source>
        <dbReference type="Proteomes" id="UP001500466"/>
    </source>
</evidence>
<dbReference type="InterPro" id="IPR021398">
    <property type="entry name" value="DUF3037"/>
</dbReference>
<dbReference type="Pfam" id="PF11236">
    <property type="entry name" value="DUF3037"/>
    <property type="match status" value="1"/>
</dbReference>
<name>A0ABP9HNK5_9ACTN</name>